<gene>
    <name evidence="1" type="ORF">OQ279_16625</name>
</gene>
<keyword evidence="2" id="KW-1185">Reference proteome</keyword>
<evidence type="ECO:0000313" key="1">
    <source>
        <dbReference type="EMBL" id="MCX2839772.1"/>
    </source>
</evidence>
<reference evidence="1" key="1">
    <citation type="submission" date="2022-11" db="EMBL/GenBank/DDBJ databases">
        <title>Salinimicrobium profundisediminis sp. nov., isolated from deep-sea sediment of the Mariana Trench.</title>
        <authorList>
            <person name="Fu H."/>
        </authorList>
    </citation>
    <scope>NUCLEOTIDE SEQUENCE</scope>
    <source>
        <strain evidence="1">MT39</strain>
    </source>
</reference>
<proteinExistence type="predicted"/>
<sequence>MNNILISSDVSSLPRSGLLYALHLMRGRKTHFYFETFSIKQRLACRPSYNESQLNCLEFVIKQELDAIQKKIRSFFPAEDYELHLLKSPEDLYKRKEKFSLAILNTRNRALSHLTALTKLYAGLKMPFLALPDIAKPILPKKLLLIAEPGVQVSLASLAPVKKIFGNFSFSLEIHKIYPGKVNAQQAKIDSFRLKEVLNIYHPAVKVFSQQEYRFSNLQDAQNFDLRLLPQDEHSLQMKMKNPAFVNFISNPKAPTLISPKPEIDFVPAFKRNRNTTKPLFQKP</sequence>
<dbReference type="Proteomes" id="UP001148482">
    <property type="component" value="Unassembled WGS sequence"/>
</dbReference>
<dbReference type="AlphaFoldDB" id="A0A9X3D092"/>
<comment type="caution">
    <text evidence="1">The sequence shown here is derived from an EMBL/GenBank/DDBJ whole genome shotgun (WGS) entry which is preliminary data.</text>
</comment>
<organism evidence="1 2">
    <name type="scientific">Salinimicrobium profundisediminis</name>
    <dbReference type="NCBI Taxonomy" id="2994553"/>
    <lineage>
        <taxon>Bacteria</taxon>
        <taxon>Pseudomonadati</taxon>
        <taxon>Bacteroidota</taxon>
        <taxon>Flavobacteriia</taxon>
        <taxon>Flavobacteriales</taxon>
        <taxon>Flavobacteriaceae</taxon>
        <taxon>Salinimicrobium</taxon>
    </lineage>
</organism>
<accession>A0A9X3D092</accession>
<dbReference type="EMBL" id="JAPJDA010000036">
    <property type="protein sequence ID" value="MCX2839772.1"/>
    <property type="molecule type" value="Genomic_DNA"/>
</dbReference>
<name>A0A9X3D092_9FLAO</name>
<dbReference type="RefSeq" id="WP_266071186.1">
    <property type="nucleotide sequence ID" value="NZ_JAPJDA010000036.1"/>
</dbReference>
<protein>
    <submittedName>
        <fullName evidence="1">Uncharacterized protein</fullName>
    </submittedName>
</protein>
<evidence type="ECO:0000313" key="2">
    <source>
        <dbReference type="Proteomes" id="UP001148482"/>
    </source>
</evidence>